<accession>A0A1B7TAJ7</accession>
<feature type="region of interest" description="Disordered" evidence="1">
    <location>
        <begin position="1"/>
        <end position="22"/>
    </location>
</feature>
<dbReference type="OrthoDB" id="3973349at2759"/>
<dbReference type="EMBL" id="LXPE01000047">
    <property type="protein sequence ID" value="OBA25759.1"/>
    <property type="molecule type" value="Genomic_DNA"/>
</dbReference>
<organism evidence="2 3">
    <name type="scientific">Hanseniaspora valbyensis NRRL Y-1626</name>
    <dbReference type="NCBI Taxonomy" id="766949"/>
    <lineage>
        <taxon>Eukaryota</taxon>
        <taxon>Fungi</taxon>
        <taxon>Dikarya</taxon>
        <taxon>Ascomycota</taxon>
        <taxon>Saccharomycotina</taxon>
        <taxon>Saccharomycetes</taxon>
        <taxon>Saccharomycodales</taxon>
        <taxon>Saccharomycodaceae</taxon>
        <taxon>Hanseniaspora</taxon>
    </lineage>
</organism>
<sequence length="1074" mass="124697">MVNFGYLSTEKQNDKEQNFSTSSLHESDSFIKHFNLIETPKKFQQKSDCQSTEMNDEDSLRKFNLQTPPASIGKRIISSLKHSKNSQSSFFHKSPKKFGYDSKQNSPRKNKKNIPKPLNLTTSNNNNIYCKNVPKLDNNTTSFETLNSDKQFIEQQNYSKLTSKVNLEPALSSLSLTKSSISISSSTVSSNDTEGRKNRKNRKNFNNEACIICQELLRVALVGEKPVPMEKGGFAHFDCFIMSSEVKNKEEKYENDYTVDSYRSKDCSVKNLQPKPLDEIINTSQPFTASNNYDKPLPLSDLTTPVNQVLKTENINENGYDRMNIKETHQKLKQINNFNDSFGFDVFIHPQFYKVDIMSSSKTISLPYVIQLNNKAHILANNNSSNNNNSNSKAELGTKELQIKKDITEKFDIIFPNFFSHYKSFTYKPGKNVINIIDFVDVSINDETYHPHIVILLSNIEYLIFMSIENQSGYAVDMKLLYKVLRLHDSLLIYSKSLKYPEISFKIPTIYNKGDFMDMGFMLDKWYKVLKWKILNKPISYSLCSLATNLFEVIDHDLCTQNLRTFIECVVELIPSDILTKIIDIANQKDLDFNYLMPTVITENLFVNNNKLGNNLATSPFTNKEDARVICFVINTFKNIQKILKLFLSKIDSNCLIGFIIANGDSTFKYMGFVDLQWASLNNFLDSISIEPESLQTDDCNINNMFMKIDNLLMMNSVSENSHIDIRIFNDQTFVDLGKYFKKTMQKYNNLVVYDYTVGLTSSNLESYMEEDFQFINNYSKLTFNELEVLNEDIITDQCYNSNLVLLNLYINPDFQDCVSFKNLENAFGHKVFIENYLNINSLQLTLRNELDFKLVMVDLEITDVKKFTEKIQFFENSFSNLNNNNQSLIFYNINIINDVFKSDEITFNIIHRNSFAETTTANQLQLKLKEEEEEEYNNNKEKDQCCDQSDASSDSSTIELFITTPITSNKEPLYLLRDIELQLITIIEEIYIHDGKHKNKDKSDIINYYYTIFFSYSKNIDIKSHSNINFNYQNIIEYIDCLFDILLSNDYDKIILAYDMLRYQYRNEINKIK</sequence>
<dbReference type="AlphaFoldDB" id="A0A1B7TAJ7"/>
<name>A0A1B7TAJ7_9ASCO</name>
<evidence type="ECO:0000256" key="1">
    <source>
        <dbReference type="SAM" id="MobiDB-lite"/>
    </source>
</evidence>
<comment type="caution">
    <text evidence="2">The sequence shown here is derived from an EMBL/GenBank/DDBJ whole genome shotgun (WGS) entry which is preliminary data.</text>
</comment>
<feature type="region of interest" description="Disordered" evidence="1">
    <location>
        <begin position="83"/>
        <end position="125"/>
    </location>
</feature>
<keyword evidence="3" id="KW-1185">Reference proteome</keyword>
<dbReference type="Proteomes" id="UP000092321">
    <property type="component" value="Unassembled WGS sequence"/>
</dbReference>
<evidence type="ECO:0000313" key="2">
    <source>
        <dbReference type="EMBL" id="OBA25759.1"/>
    </source>
</evidence>
<gene>
    <name evidence="2" type="ORF">HANVADRAFT_53692</name>
</gene>
<protein>
    <submittedName>
        <fullName evidence="2">Uncharacterized protein</fullName>
    </submittedName>
</protein>
<evidence type="ECO:0000313" key="3">
    <source>
        <dbReference type="Proteomes" id="UP000092321"/>
    </source>
</evidence>
<reference evidence="3" key="1">
    <citation type="journal article" date="2016" name="Proc. Natl. Acad. Sci. U.S.A.">
        <title>Comparative genomics of biotechnologically important yeasts.</title>
        <authorList>
            <person name="Riley R."/>
            <person name="Haridas S."/>
            <person name="Wolfe K.H."/>
            <person name="Lopes M.R."/>
            <person name="Hittinger C.T."/>
            <person name="Goeker M."/>
            <person name="Salamov A.A."/>
            <person name="Wisecaver J.H."/>
            <person name="Long T.M."/>
            <person name="Calvey C.H."/>
            <person name="Aerts A.L."/>
            <person name="Barry K.W."/>
            <person name="Choi C."/>
            <person name="Clum A."/>
            <person name="Coughlan A.Y."/>
            <person name="Deshpande S."/>
            <person name="Douglass A.P."/>
            <person name="Hanson S.J."/>
            <person name="Klenk H.-P."/>
            <person name="LaButti K.M."/>
            <person name="Lapidus A."/>
            <person name="Lindquist E.A."/>
            <person name="Lipzen A.M."/>
            <person name="Meier-Kolthoff J.P."/>
            <person name="Ohm R.A."/>
            <person name="Otillar R.P."/>
            <person name="Pangilinan J.L."/>
            <person name="Peng Y."/>
            <person name="Rokas A."/>
            <person name="Rosa C.A."/>
            <person name="Scheuner C."/>
            <person name="Sibirny A.A."/>
            <person name="Slot J.C."/>
            <person name="Stielow J.B."/>
            <person name="Sun H."/>
            <person name="Kurtzman C.P."/>
            <person name="Blackwell M."/>
            <person name="Grigoriev I.V."/>
            <person name="Jeffries T.W."/>
        </authorList>
    </citation>
    <scope>NUCLEOTIDE SEQUENCE [LARGE SCALE GENOMIC DNA]</scope>
    <source>
        <strain evidence="3">NRRL Y-1626</strain>
    </source>
</reference>
<proteinExistence type="predicted"/>
<feature type="region of interest" description="Disordered" evidence="1">
    <location>
        <begin position="933"/>
        <end position="953"/>
    </location>
</feature>